<evidence type="ECO:0000256" key="7">
    <source>
        <dbReference type="ARBA" id="ARBA00029688"/>
    </source>
</evidence>
<comment type="subcellular location">
    <subcellularLocation>
        <location evidence="2">Peroxisome membrane</location>
        <topology evidence="2">Lipid-anchor</topology>
        <orientation evidence="2">Cytoplasmic side</orientation>
    </subcellularLocation>
</comment>
<gene>
    <name evidence="10" type="ORF">Z043_114337</name>
</gene>
<sequence length="217" mass="23928">MHPPPLLEDSQFFESLFEGEMADQAREEWERAMAELAQEEPELLHHFQKLSEAAGKSTGLAGEDLAKTLQGLGLDENGEGAADDGNILPIMQSIMQNLLSKEVLYPSLKEITGKYPEWLDCNRQSLPPEQYRRYEQQHKIMAEICSHFEKEGERGQGGGDSGSTFEDILDLMQQLQELGQPPKELAGEAPPGMNFDLESLNLPGPPGGAGAEQCSVM</sequence>
<dbReference type="InterPro" id="IPR006708">
    <property type="entry name" value="Pex19"/>
</dbReference>
<dbReference type="GO" id="GO:0005778">
    <property type="term" value="C:peroxisomal membrane"/>
    <property type="evidence" value="ECO:0007669"/>
    <property type="project" value="UniProtKB-SubCell"/>
</dbReference>
<organism evidence="10 11">
    <name type="scientific">Scleropages formosus</name>
    <name type="common">Asian bonytongue</name>
    <name type="synonym">Osteoglossum formosum</name>
    <dbReference type="NCBI Taxonomy" id="113540"/>
    <lineage>
        <taxon>Eukaryota</taxon>
        <taxon>Metazoa</taxon>
        <taxon>Chordata</taxon>
        <taxon>Craniata</taxon>
        <taxon>Vertebrata</taxon>
        <taxon>Euteleostomi</taxon>
        <taxon>Actinopterygii</taxon>
        <taxon>Neopterygii</taxon>
        <taxon>Teleostei</taxon>
        <taxon>Osteoglossocephala</taxon>
        <taxon>Osteoglossomorpha</taxon>
        <taxon>Osteoglossiformes</taxon>
        <taxon>Osteoglossidae</taxon>
        <taxon>Scleropages</taxon>
    </lineage>
</organism>
<dbReference type="Pfam" id="PF04614">
    <property type="entry name" value="Pex19"/>
    <property type="match status" value="1"/>
</dbReference>
<evidence type="ECO:0000256" key="9">
    <source>
        <dbReference type="SAM" id="MobiDB-lite"/>
    </source>
</evidence>
<evidence type="ECO:0000256" key="8">
    <source>
        <dbReference type="ARBA" id="ARBA00032710"/>
    </source>
</evidence>
<dbReference type="Gene3D" id="1.20.120.900">
    <property type="entry name" value="Pex19, mPTS binding domain"/>
    <property type="match status" value="1"/>
</dbReference>
<name>A0A0P7WTE8_SCLFO</name>
<evidence type="ECO:0000256" key="2">
    <source>
        <dbReference type="ARBA" id="ARBA00004405"/>
    </source>
</evidence>
<evidence type="ECO:0000256" key="3">
    <source>
        <dbReference type="ARBA" id="ARBA00006326"/>
    </source>
</evidence>
<dbReference type="GO" id="GO:0033328">
    <property type="term" value="F:peroxisome membrane targeting sequence binding"/>
    <property type="evidence" value="ECO:0007669"/>
    <property type="project" value="TreeGrafter"/>
</dbReference>
<dbReference type="PANTHER" id="PTHR12774">
    <property type="entry name" value="PEROXISOMAL BIOGENESIS FACTOR 19"/>
    <property type="match status" value="1"/>
</dbReference>
<comment type="subunit">
    <text evidence="6">Interacts with a broad range of peroxisomal membrane proteins, including PEX3, PEX10, PEX11A, PEX11B, PEX12, PEX13, PEX14 and PEX16, PXMP2/PMP22, PXMP4/PMP24, SLC25A17/PMP34, ABCD1/ALDP, ABCD2/ALDRP, and ABCD3/PMP70. Also interacts with the tumor suppressor CDKN2A/p19ARF.</text>
</comment>
<evidence type="ECO:0000256" key="4">
    <source>
        <dbReference type="ARBA" id="ARBA00015758"/>
    </source>
</evidence>
<keyword evidence="5" id="KW-0962">Peroxisome biogenesis</keyword>
<dbReference type="EMBL" id="JARO02005244">
    <property type="protein sequence ID" value="KPP67107.1"/>
    <property type="molecule type" value="Genomic_DNA"/>
</dbReference>
<dbReference type="Proteomes" id="UP000034805">
    <property type="component" value="Unassembled WGS sequence"/>
</dbReference>
<evidence type="ECO:0000313" key="10">
    <source>
        <dbReference type="EMBL" id="KPP67107.1"/>
    </source>
</evidence>
<dbReference type="AlphaFoldDB" id="A0A0P7WTE8"/>
<comment type="function">
    <text evidence="1">Necessary for early peroxisomal biogenesis. Acts both as a cytosolic chaperone and as an import receptor for peroxisomal membrane proteins (PMPs). Binds and stabilizes newly synthesized PMPs in the cytoplasm by interacting with their hydrophobic membrane-spanning domains, and targets them to the peroxisome membrane by binding to the integral membrane protein PEX3. Excludes CDKN2A from the nucleus and prevents its interaction with MDM2, which results in active degradation of TP53.</text>
</comment>
<dbReference type="GO" id="GO:0045046">
    <property type="term" value="P:protein import into peroxisome membrane"/>
    <property type="evidence" value="ECO:0007669"/>
    <property type="project" value="TreeGrafter"/>
</dbReference>
<evidence type="ECO:0000256" key="1">
    <source>
        <dbReference type="ARBA" id="ARBA00003055"/>
    </source>
</evidence>
<evidence type="ECO:0000313" key="11">
    <source>
        <dbReference type="Proteomes" id="UP000034805"/>
    </source>
</evidence>
<accession>A0A0P7WTE8</accession>
<reference evidence="10 11" key="1">
    <citation type="submission" date="2015-08" db="EMBL/GenBank/DDBJ databases">
        <title>The genome of the Asian arowana (Scleropages formosus).</title>
        <authorList>
            <person name="Tan M.H."/>
            <person name="Gan H.M."/>
            <person name="Croft L.J."/>
            <person name="Austin C.M."/>
        </authorList>
    </citation>
    <scope>NUCLEOTIDE SEQUENCE [LARGE SCALE GENOMIC DNA]</scope>
    <source>
        <strain evidence="10">Aro1</strain>
    </source>
</reference>
<dbReference type="InterPro" id="IPR038322">
    <property type="entry name" value="Pex19_C_sf"/>
</dbReference>
<comment type="similarity">
    <text evidence="3">Belongs to the peroxin-19 family.</text>
</comment>
<dbReference type="PANTHER" id="PTHR12774:SF2">
    <property type="entry name" value="PEROXISOMAL BIOGENESIS FACTOR 19"/>
    <property type="match status" value="1"/>
</dbReference>
<feature type="region of interest" description="Disordered" evidence="9">
    <location>
        <begin position="182"/>
        <end position="217"/>
    </location>
</feature>
<protein>
    <recommendedName>
        <fullName evidence="4">Peroxisomal biogenesis factor 19</fullName>
    </recommendedName>
    <alternativeName>
        <fullName evidence="7">Peroxin-19</fullName>
    </alternativeName>
    <alternativeName>
        <fullName evidence="8">Peroxisomal farnesylated protein</fullName>
    </alternativeName>
</protein>
<proteinExistence type="inferred from homology"/>
<comment type="caution">
    <text evidence="10">The sequence shown here is derived from an EMBL/GenBank/DDBJ whole genome shotgun (WGS) entry which is preliminary data.</text>
</comment>
<evidence type="ECO:0000256" key="6">
    <source>
        <dbReference type="ARBA" id="ARBA00025898"/>
    </source>
</evidence>
<dbReference type="STRING" id="113540.ENSSFOP00015019486"/>
<evidence type="ECO:0000256" key="5">
    <source>
        <dbReference type="ARBA" id="ARBA00022593"/>
    </source>
</evidence>